<dbReference type="Pfam" id="PF13432">
    <property type="entry name" value="TPR_16"/>
    <property type="match status" value="3"/>
</dbReference>
<evidence type="ECO:0000313" key="4">
    <source>
        <dbReference type="Proteomes" id="UP000037178"/>
    </source>
</evidence>
<feature type="signal peptide" evidence="2">
    <location>
        <begin position="1"/>
        <end position="31"/>
    </location>
</feature>
<accession>A0A0J9H2L5</accession>
<name>A0A0J9H2L5_9RHOB</name>
<dbReference type="STRING" id="1675527.AIOL_000062"/>
<dbReference type="Gene3D" id="1.25.40.10">
    <property type="entry name" value="Tetratricopeptide repeat domain"/>
    <property type="match status" value="2"/>
</dbReference>
<gene>
    <name evidence="3" type="ORF">AIOL_000062</name>
</gene>
<dbReference type="InterPro" id="IPR011990">
    <property type="entry name" value="TPR-like_helical_dom_sf"/>
</dbReference>
<evidence type="ECO:0000256" key="1">
    <source>
        <dbReference type="PROSITE-ProRule" id="PRU00339"/>
    </source>
</evidence>
<dbReference type="AlphaFoldDB" id="A0A0J9H2L5"/>
<organism evidence="3 4">
    <name type="scientific">Candidatus Rhodobacter oscarellae</name>
    <dbReference type="NCBI Taxonomy" id="1675527"/>
    <lineage>
        <taxon>Bacteria</taxon>
        <taxon>Pseudomonadati</taxon>
        <taxon>Pseudomonadota</taxon>
        <taxon>Alphaproteobacteria</taxon>
        <taxon>Rhodobacterales</taxon>
        <taxon>Rhodobacter group</taxon>
        <taxon>Rhodobacter</taxon>
    </lineage>
</organism>
<dbReference type="EMBL" id="LFTY01000001">
    <property type="protein sequence ID" value="KMW59913.1"/>
    <property type="molecule type" value="Genomic_DNA"/>
</dbReference>
<dbReference type="InterPro" id="IPR019734">
    <property type="entry name" value="TPR_rpt"/>
</dbReference>
<dbReference type="OrthoDB" id="9766710at2"/>
<proteinExistence type="predicted"/>
<dbReference type="PANTHER" id="PTHR12558">
    <property type="entry name" value="CELL DIVISION CYCLE 16,23,27"/>
    <property type="match status" value="1"/>
</dbReference>
<reference evidence="3 4" key="1">
    <citation type="submission" date="2015-06" db="EMBL/GenBank/DDBJ databases">
        <title>Draft genome sequence of an Alphaproteobacteria species associated to the Mediterranean sponge Oscarella lobularis.</title>
        <authorList>
            <person name="Jourda C."/>
            <person name="Santini S."/>
            <person name="Claverie J.-M."/>
        </authorList>
    </citation>
    <scope>NUCLEOTIDE SEQUENCE [LARGE SCALE GENOMIC DNA]</scope>
    <source>
        <strain evidence="3">IGS</strain>
    </source>
</reference>
<dbReference type="PANTHER" id="PTHR12558:SF13">
    <property type="entry name" value="CELL DIVISION CYCLE PROTEIN 27 HOMOLOG"/>
    <property type="match status" value="1"/>
</dbReference>
<dbReference type="Proteomes" id="UP000037178">
    <property type="component" value="Unassembled WGS sequence"/>
</dbReference>
<dbReference type="SUPFAM" id="SSF48452">
    <property type="entry name" value="TPR-like"/>
    <property type="match status" value="3"/>
</dbReference>
<comment type="caution">
    <text evidence="3">The sequence shown here is derived from an EMBL/GenBank/DDBJ whole genome shotgun (WGS) entry which is preliminary data.</text>
</comment>
<feature type="repeat" description="TPR" evidence="1">
    <location>
        <begin position="404"/>
        <end position="437"/>
    </location>
</feature>
<keyword evidence="4" id="KW-1185">Reference proteome</keyword>
<dbReference type="RefSeq" id="WP_082152345.1">
    <property type="nucleotide sequence ID" value="NZ_LFTY01000001.1"/>
</dbReference>
<protein>
    <submittedName>
        <fullName evidence="3">TPR domain protein</fullName>
    </submittedName>
</protein>
<keyword evidence="1" id="KW-0802">TPR repeat</keyword>
<evidence type="ECO:0000256" key="2">
    <source>
        <dbReference type="SAM" id="SignalP"/>
    </source>
</evidence>
<dbReference type="SMART" id="SM00028">
    <property type="entry name" value="TPR"/>
    <property type="match status" value="7"/>
</dbReference>
<feature type="chain" id="PRO_5005320030" evidence="2">
    <location>
        <begin position="32"/>
        <end position="573"/>
    </location>
</feature>
<keyword evidence="2" id="KW-0732">Signal</keyword>
<dbReference type="PROSITE" id="PS50005">
    <property type="entry name" value="TPR"/>
    <property type="match status" value="2"/>
</dbReference>
<feature type="repeat" description="TPR" evidence="1">
    <location>
        <begin position="366"/>
        <end position="399"/>
    </location>
</feature>
<dbReference type="PATRIC" id="fig|1675527.3.peg.81"/>
<evidence type="ECO:0000313" key="3">
    <source>
        <dbReference type="EMBL" id="KMW59913.1"/>
    </source>
</evidence>
<sequence length="573" mass="62365">MREAIFVAIRNILPAATALFLGAQAILPAQAQGVAGSYLAARQASSNSDFRIAADYFARAIIADPRNPVLMENAILAYISLGDGDRAAAVARRLLQVGASSQIAHMALLVDAFQRERFENVVEDIDAGMTIGPLVDGLLAGWAELGAGRMTGALERFNAMAESQGVEVFGLYHKALALAVVGDFEGAEEILSGDAAGPLQLSRRGVIAFAQVLSQLERNGDAVELIDATFGDDLDPGLQEVRGALEAGETLAFDTVRNAKDGAAEVFVVVAGALNGEANDSYTLLYARLAEILRPDHVDAILLGAAILESLNQHTLATQSYDKIPHDHPSFSAAEIGRAEALRQSGKTDAAIEVLKGLTELEPQNPEVHMTLGDALRREERYDEATKAYDAAIALYPEPGRMQWLAFFARGITHEREKRWDQAEADFRFALELNPGQPQVLNYLGYSFVEMGINLEEALGMIEEAVAAQPNSGYIVDSLGWVQFRMGQYQDAVVNLERATELLAVDPIINDHLGDAYWAVGRRVEAEFQWSRALSFEPEEKDAERIRRKLEVGLDVVLEEEREEPITFAAQDG</sequence>